<evidence type="ECO:0000313" key="3">
    <source>
        <dbReference type="Proteomes" id="UP000265520"/>
    </source>
</evidence>
<protein>
    <submittedName>
        <fullName evidence="2">Retrovirus-related pol polyprotein from transposon TNT 1-94</fullName>
    </submittedName>
</protein>
<comment type="caution">
    <text evidence="2">The sequence shown here is derived from an EMBL/GenBank/DDBJ whole genome shotgun (WGS) entry which is preliminary data.</text>
</comment>
<reference evidence="2 3" key="1">
    <citation type="journal article" date="2018" name="Front. Plant Sci.">
        <title>Red Clover (Trifolium pratense) and Zigzag Clover (T. medium) - A Picture of Genomic Similarities and Differences.</title>
        <authorList>
            <person name="Dluhosova J."/>
            <person name="Istvanek J."/>
            <person name="Nedelnik J."/>
            <person name="Repkova J."/>
        </authorList>
    </citation>
    <scope>NUCLEOTIDE SEQUENCE [LARGE SCALE GENOMIC DNA]</scope>
    <source>
        <strain evidence="3">cv. 10/8</strain>
        <tissue evidence="2">Leaf</tissue>
    </source>
</reference>
<dbReference type="Proteomes" id="UP000265520">
    <property type="component" value="Unassembled WGS sequence"/>
</dbReference>
<feature type="non-terminal residue" evidence="2">
    <location>
        <position position="1"/>
    </location>
</feature>
<keyword evidence="3" id="KW-1185">Reference proteome</keyword>
<name>A0A392SN71_9FABA</name>
<sequence length="100" mass="10880">GKSRAKGNNRGQSAQGNNKVICQICAKGNHDASICWYMYDSNPSQRPRGHGHNPGYTARPPQDNPYPRPSAHLAIPQYYIPTPELDTASTSSWIPDSGAS</sequence>
<feature type="non-terminal residue" evidence="2">
    <location>
        <position position="100"/>
    </location>
</feature>
<feature type="region of interest" description="Disordered" evidence="1">
    <location>
        <begin position="40"/>
        <end position="70"/>
    </location>
</feature>
<proteinExistence type="predicted"/>
<accession>A0A392SN71</accession>
<dbReference type="EMBL" id="LXQA010414906">
    <property type="protein sequence ID" value="MCI50333.1"/>
    <property type="molecule type" value="Genomic_DNA"/>
</dbReference>
<dbReference type="AlphaFoldDB" id="A0A392SN71"/>
<evidence type="ECO:0000313" key="2">
    <source>
        <dbReference type="EMBL" id="MCI50333.1"/>
    </source>
</evidence>
<evidence type="ECO:0000256" key="1">
    <source>
        <dbReference type="SAM" id="MobiDB-lite"/>
    </source>
</evidence>
<organism evidence="2 3">
    <name type="scientific">Trifolium medium</name>
    <dbReference type="NCBI Taxonomy" id="97028"/>
    <lineage>
        <taxon>Eukaryota</taxon>
        <taxon>Viridiplantae</taxon>
        <taxon>Streptophyta</taxon>
        <taxon>Embryophyta</taxon>
        <taxon>Tracheophyta</taxon>
        <taxon>Spermatophyta</taxon>
        <taxon>Magnoliopsida</taxon>
        <taxon>eudicotyledons</taxon>
        <taxon>Gunneridae</taxon>
        <taxon>Pentapetalae</taxon>
        <taxon>rosids</taxon>
        <taxon>fabids</taxon>
        <taxon>Fabales</taxon>
        <taxon>Fabaceae</taxon>
        <taxon>Papilionoideae</taxon>
        <taxon>50 kb inversion clade</taxon>
        <taxon>NPAAA clade</taxon>
        <taxon>Hologalegina</taxon>
        <taxon>IRL clade</taxon>
        <taxon>Trifolieae</taxon>
        <taxon>Trifolium</taxon>
    </lineage>
</organism>